<dbReference type="Proteomes" id="UP000466848">
    <property type="component" value="Chromosome"/>
</dbReference>
<name>A0A858BUC2_9FIRM</name>
<dbReference type="KEGG" id="abut:Ami103574_04790"/>
<proteinExistence type="predicted"/>
<dbReference type="RefSeq" id="WP_163065541.1">
    <property type="nucleotide sequence ID" value="NZ_CP048649.1"/>
</dbReference>
<dbReference type="AlphaFoldDB" id="A0A858BUC2"/>
<protein>
    <submittedName>
        <fullName evidence="1">Uncharacterized protein</fullName>
    </submittedName>
</protein>
<dbReference type="EMBL" id="CP048649">
    <property type="protein sequence ID" value="QIB68678.1"/>
    <property type="molecule type" value="Genomic_DNA"/>
</dbReference>
<organism evidence="1 2">
    <name type="scientific">Aminipila butyrica</name>
    <dbReference type="NCBI Taxonomy" id="433296"/>
    <lineage>
        <taxon>Bacteria</taxon>
        <taxon>Bacillati</taxon>
        <taxon>Bacillota</taxon>
        <taxon>Clostridia</taxon>
        <taxon>Peptostreptococcales</taxon>
        <taxon>Anaerovoracaceae</taxon>
        <taxon>Aminipila</taxon>
    </lineage>
</organism>
<accession>A0A858BUC2</accession>
<evidence type="ECO:0000313" key="1">
    <source>
        <dbReference type="EMBL" id="QIB68678.1"/>
    </source>
</evidence>
<sequence>MIGEVIVAGILHGAGKLNEHFVQPWWKNNAKPWIKEKYSDIKFLISGRTKFEQIQKKNKHVETKSSSLLDAETDQKIDTMLDQAFDSLYFDMSSEEAKQPMMNLIYYILGVTYEIKVLSNTRIANQFEDEKLRIENQVKVERFLVQKVANNINSLLSHETLLLDVSTSKQIFSLLGGG</sequence>
<evidence type="ECO:0000313" key="2">
    <source>
        <dbReference type="Proteomes" id="UP000466848"/>
    </source>
</evidence>
<reference evidence="1 2" key="1">
    <citation type="submission" date="2020-02" db="EMBL/GenBank/DDBJ databases">
        <authorList>
            <person name="Kim Y.B."/>
            <person name="Roh S.W."/>
        </authorList>
    </citation>
    <scope>NUCLEOTIDE SEQUENCE [LARGE SCALE GENOMIC DNA]</scope>
    <source>
        <strain evidence="1 2">DSM 103574</strain>
    </source>
</reference>
<keyword evidence="2" id="KW-1185">Reference proteome</keyword>
<gene>
    <name evidence="1" type="ORF">Ami103574_04790</name>
</gene>